<dbReference type="OrthoDB" id="1263977at2"/>
<feature type="compositionally biased region" description="Low complexity" evidence="1">
    <location>
        <begin position="256"/>
        <end position="281"/>
    </location>
</feature>
<dbReference type="Proteomes" id="UP000077824">
    <property type="component" value="Chromosome"/>
</dbReference>
<dbReference type="KEGG" id="chh:A0O34_06400"/>
<dbReference type="RefSeq" id="WP_066752674.1">
    <property type="nucleotide sequence ID" value="NZ_CP015199.1"/>
</dbReference>
<evidence type="ECO:0008006" key="5">
    <source>
        <dbReference type="Google" id="ProtNLM"/>
    </source>
</evidence>
<feature type="signal peptide" evidence="2">
    <location>
        <begin position="1"/>
        <end position="18"/>
    </location>
</feature>
<feature type="compositionally biased region" description="Gly residues" evidence="1">
    <location>
        <begin position="297"/>
        <end position="310"/>
    </location>
</feature>
<feature type="region of interest" description="Disordered" evidence="1">
    <location>
        <begin position="208"/>
        <end position="363"/>
    </location>
</feature>
<gene>
    <name evidence="3" type="ORF">A0O34_06400</name>
</gene>
<feature type="compositionally biased region" description="Low complexity" evidence="1">
    <location>
        <begin position="232"/>
        <end position="248"/>
    </location>
</feature>
<dbReference type="EMBL" id="CP015199">
    <property type="protein sequence ID" value="ANF50162.1"/>
    <property type="molecule type" value="Genomic_DNA"/>
</dbReference>
<feature type="compositionally biased region" description="Polar residues" evidence="1">
    <location>
        <begin position="208"/>
        <end position="222"/>
    </location>
</feature>
<proteinExistence type="predicted"/>
<evidence type="ECO:0000313" key="3">
    <source>
        <dbReference type="EMBL" id="ANF50162.1"/>
    </source>
</evidence>
<keyword evidence="2" id="KW-0732">Signal</keyword>
<name>A0A172XTK2_9FLAO</name>
<dbReference type="STRING" id="1685010.A0O34_06400"/>
<accession>A0A172XTK2</accession>
<evidence type="ECO:0000256" key="2">
    <source>
        <dbReference type="SAM" id="SignalP"/>
    </source>
</evidence>
<protein>
    <recommendedName>
        <fullName evidence="5">DUF3300 domain-containing protein</fullName>
    </recommendedName>
</protein>
<organism evidence="3 4">
    <name type="scientific">Chryseobacterium glaciei</name>
    <dbReference type="NCBI Taxonomy" id="1685010"/>
    <lineage>
        <taxon>Bacteria</taxon>
        <taxon>Pseudomonadati</taxon>
        <taxon>Bacteroidota</taxon>
        <taxon>Flavobacteriia</taxon>
        <taxon>Flavobacteriales</taxon>
        <taxon>Weeksellaceae</taxon>
        <taxon>Chryseobacterium group</taxon>
        <taxon>Chryseobacterium</taxon>
    </lineage>
</organism>
<feature type="chain" id="PRO_5008003746" description="DUF3300 domain-containing protein" evidence="2">
    <location>
        <begin position="19"/>
        <end position="363"/>
    </location>
</feature>
<sequence>MKKIFLGFALSLATLSFAQQYPNNGYGNGNDGYNNGYGNNGYENNNYGSNDGYYSNEDDQNYFPDDYYYNYPQDYYPTDYYQNNYNDYRSSIVNVNWNVFFNQNRLNRWQIDQILRLNNLYVSFSTWDNYYRYNPDRWYYDRFYALQRIMGPQIFVSFQNNYYRGASPVVYFQTYRRTHYASICRPMPRYRNVNINIYRVDRAKFRGNNNPSFNIARTSQRENNGFRGGSGRDNNNSGFHNRPNNNSGGFRGSGNNGTRNNGGFRAGTENTGGTRNTGGFRNDVRTEPSAPRENTGGFRGNAGNSGGNRSSGGFRTETRRESSAPRESNGGFRQQRSESSAPRQGNNGGGNRSASGGFRLTSN</sequence>
<dbReference type="AlphaFoldDB" id="A0A172XTK2"/>
<evidence type="ECO:0000256" key="1">
    <source>
        <dbReference type="SAM" id="MobiDB-lite"/>
    </source>
</evidence>
<evidence type="ECO:0000313" key="4">
    <source>
        <dbReference type="Proteomes" id="UP000077824"/>
    </source>
</evidence>
<reference evidence="3 4" key="1">
    <citation type="submission" date="2016-04" db="EMBL/GenBank/DDBJ databases">
        <title>Complete Genome Sequence of Chryseobacterium sp. IHBB 10212.</title>
        <authorList>
            <person name="Pal M."/>
            <person name="Swarnkar M.K."/>
            <person name="Kaushal K."/>
            <person name="Chhibber S."/>
            <person name="Singh A.K."/>
            <person name="Gulati A."/>
        </authorList>
    </citation>
    <scope>NUCLEOTIDE SEQUENCE [LARGE SCALE GENOMIC DNA]</scope>
    <source>
        <strain evidence="3 4">IHBB 10212</strain>
    </source>
</reference>
<keyword evidence="4" id="KW-1185">Reference proteome</keyword>
<feature type="compositionally biased region" description="Polar residues" evidence="1">
    <location>
        <begin position="331"/>
        <end position="344"/>
    </location>
</feature>